<evidence type="ECO:0000313" key="2">
    <source>
        <dbReference type="Proteomes" id="UP000230069"/>
    </source>
</evidence>
<proteinExistence type="predicted"/>
<dbReference type="InParanoid" id="A0A2G5EC83"/>
<protein>
    <submittedName>
        <fullName evidence="1">Uncharacterized protein</fullName>
    </submittedName>
</protein>
<dbReference type="EMBL" id="KZ305026">
    <property type="protein sequence ID" value="PIA53375.1"/>
    <property type="molecule type" value="Genomic_DNA"/>
</dbReference>
<dbReference type="AlphaFoldDB" id="A0A2G5EC83"/>
<dbReference type="OrthoDB" id="1914154at2759"/>
<keyword evidence="2" id="KW-1185">Reference proteome</keyword>
<gene>
    <name evidence="1" type="ORF">AQUCO_00900150v1</name>
</gene>
<evidence type="ECO:0000313" key="1">
    <source>
        <dbReference type="EMBL" id="PIA53375.1"/>
    </source>
</evidence>
<organism evidence="1 2">
    <name type="scientific">Aquilegia coerulea</name>
    <name type="common">Rocky mountain columbine</name>
    <dbReference type="NCBI Taxonomy" id="218851"/>
    <lineage>
        <taxon>Eukaryota</taxon>
        <taxon>Viridiplantae</taxon>
        <taxon>Streptophyta</taxon>
        <taxon>Embryophyta</taxon>
        <taxon>Tracheophyta</taxon>
        <taxon>Spermatophyta</taxon>
        <taxon>Magnoliopsida</taxon>
        <taxon>Ranunculales</taxon>
        <taxon>Ranunculaceae</taxon>
        <taxon>Thalictroideae</taxon>
        <taxon>Aquilegia</taxon>
    </lineage>
</organism>
<accession>A0A2G5EC83</accession>
<reference evidence="1 2" key="1">
    <citation type="submission" date="2017-09" db="EMBL/GenBank/DDBJ databases">
        <title>WGS assembly of Aquilegia coerulea Goldsmith.</title>
        <authorList>
            <person name="Hodges S."/>
            <person name="Kramer E."/>
            <person name="Nordborg M."/>
            <person name="Tomkins J."/>
            <person name="Borevitz J."/>
            <person name="Derieg N."/>
            <person name="Yan J."/>
            <person name="Mihaltcheva S."/>
            <person name="Hayes R.D."/>
            <person name="Rokhsar D."/>
        </authorList>
    </citation>
    <scope>NUCLEOTIDE SEQUENCE [LARGE SCALE GENOMIC DNA]</scope>
    <source>
        <strain evidence="2">cv. Goldsmith</strain>
    </source>
</reference>
<name>A0A2G5EC83_AQUCA</name>
<dbReference type="Proteomes" id="UP000230069">
    <property type="component" value="Unassembled WGS sequence"/>
</dbReference>
<sequence length="84" mass="9795">MIQNQFFVILFCVQIQLRLKKSSYDYLLSLLLQNQNPINPSNLRLFLAKVIELDVDRVGNISSIYVGFFCHLHLTDTVYLGFIK</sequence>